<dbReference type="Pfam" id="PF08996">
    <property type="entry name" value="zf-DNA_Pol"/>
    <property type="match status" value="1"/>
</dbReference>
<dbReference type="Gene3D" id="3.90.1600.10">
    <property type="entry name" value="Palm domain of DNA polymerase"/>
    <property type="match status" value="1"/>
</dbReference>
<evidence type="ECO:0000256" key="3">
    <source>
        <dbReference type="ARBA" id="ARBA00022679"/>
    </source>
</evidence>
<dbReference type="InterPro" id="IPR038256">
    <property type="entry name" value="Pol_alpha_znc_sf"/>
</dbReference>
<dbReference type="InterPro" id="IPR012337">
    <property type="entry name" value="RNaseH-like_sf"/>
</dbReference>
<dbReference type="GO" id="GO:0008270">
    <property type="term" value="F:zinc ion binding"/>
    <property type="evidence" value="ECO:0007669"/>
    <property type="project" value="UniProtKB-KW"/>
</dbReference>
<keyword evidence="9 12" id="KW-0239">DNA-directed DNA polymerase</keyword>
<protein>
    <recommendedName>
        <fullName evidence="12">DNA polymerase</fullName>
        <ecNumber evidence="12">2.7.7.7</ecNumber>
    </recommendedName>
</protein>
<evidence type="ECO:0000256" key="5">
    <source>
        <dbReference type="ARBA" id="ARBA00022705"/>
    </source>
</evidence>
<keyword evidence="8" id="KW-0862">Zinc</keyword>
<dbReference type="InterPro" id="IPR017964">
    <property type="entry name" value="DNA-dir_DNA_pol_B_CS"/>
</dbReference>
<keyword evidence="6" id="KW-0479">Metal-binding</keyword>
<evidence type="ECO:0000256" key="12">
    <source>
        <dbReference type="RuleBase" id="RU000442"/>
    </source>
</evidence>
<comment type="subcellular location">
    <subcellularLocation>
        <location evidence="1">Nucleus</location>
    </subcellularLocation>
</comment>
<dbReference type="GO" id="GO:0005658">
    <property type="term" value="C:alpha DNA polymerase:primase complex"/>
    <property type="evidence" value="ECO:0007669"/>
    <property type="project" value="UniProtKB-ARBA"/>
</dbReference>
<evidence type="ECO:0000256" key="7">
    <source>
        <dbReference type="ARBA" id="ARBA00022771"/>
    </source>
</evidence>
<keyword evidence="3 12" id="KW-0808">Transferase</keyword>
<proteinExistence type="inferred from homology"/>
<evidence type="ECO:0000256" key="1">
    <source>
        <dbReference type="ARBA" id="ARBA00004123"/>
    </source>
</evidence>
<sequence>MELVKARSYDLTELSAQLLSKQRKEVEDVASCYTSLERLFQLIDVSWLDSLLALQVIVQLNALPLFMQITNIVGGVASRTMMGGRAERNEYLLLHAFHRDTLIAPDKAQFGKKGGAGKTLNETMIEGEQEEETGGKTKGKAQYSGGLVLEPIKGLYETLILLLDFNSLYPSIIQEYNLCFTTVPHKKDGDEVPDVPDPSLKEGVLPREIRKLVECRRDVKSLMRYQKNEAEKRQLDIRQMALKLTANSMYGCLGFQYSRFYAKPIAALVTSKGREILMHSKELVEKIGYTVIYGDTDSIMINTNSLDLAQAKKLGFEIKKQVNKCHRLLELELDGVFKRLLLLKKKKYAALTLNLDTNEEKKELKGLDIVRRDWSQLAKDIGSSVVDRILDANLSRDQLVASINELLKNIRAQLDAGAVPIELFQISKQLTRNPREYADLKSQPHASTAARLNESGKFSFRHGDIIEYVICEDGSTNAATQRAYHRSEIEGSATLKIDHHYYLAQQIHPVVSRLCAPLEEIDAVRIAEALGMDSSNYRRAAAAHAVAAAENEDDAVWTPELAYDTCDPLIITCGADGCGLTAEMRKCLVLEAGDVKPRTIPTSCSSCGNGIPDGKLLNDLRLQLKAYVDRHVTSAFKCDEPMCEYKTNIVSFRWNREGMECPKCSGGILRKEYTCKQLYEQQMFFRSIVDFKKAEAALTNDQRKELQSNKNDYMSVWQTYHQMLEVVDEFLVNNSFNRVDLASIFAPMCRLK</sequence>
<dbReference type="Gene3D" id="1.10.287.690">
    <property type="entry name" value="Helix hairpin bin"/>
    <property type="match status" value="1"/>
</dbReference>
<dbReference type="SUPFAM" id="SSF56672">
    <property type="entry name" value="DNA/RNA polymerases"/>
    <property type="match status" value="1"/>
</dbReference>
<evidence type="ECO:0000313" key="15">
    <source>
        <dbReference type="EMBL" id="CAD6199265.1"/>
    </source>
</evidence>
<dbReference type="CDD" id="cd05532">
    <property type="entry name" value="POLBc_alpha"/>
    <property type="match status" value="1"/>
</dbReference>
<dbReference type="InterPro" id="IPR006172">
    <property type="entry name" value="DNA-dir_DNA_pol_B"/>
</dbReference>
<name>A0A8S1HTV8_9PELO</name>
<dbReference type="EMBL" id="CAJGYM010000163">
    <property type="protein sequence ID" value="CAD6199265.1"/>
    <property type="molecule type" value="Genomic_DNA"/>
</dbReference>
<dbReference type="SUPFAM" id="SSF90234">
    <property type="entry name" value="Zinc finger domain of DNA polymerase-alpha"/>
    <property type="match status" value="1"/>
</dbReference>
<dbReference type="InterPro" id="IPR006134">
    <property type="entry name" value="DNA-dir_DNA_pol_B_multi_dom"/>
</dbReference>
<dbReference type="GO" id="GO:0006273">
    <property type="term" value="P:lagging strand elongation"/>
    <property type="evidence" value="ECO:0007669"/>
    <property type="project" value="TreeGrafter"/>
</dbReference>
<gene>
    <name evidence="15" type="ORF">CAUJ_LOCUS15168</name>
</gene>
<feature type="domain" description="DNA-directed DNA polymerase family B multifunctional" evidence="13">
    <location>
        <begin position="78"/>
        <end position="517"/>
    </location>
</feature>
<evidence type="ECO:0000256" key="11">
    <source>
        <dbReference type="ARBA" id="ARBA00023242"/>
    </source>
</evidence>
<reference evidence="15" key="1">
    <citation type="submission" date="2020-10" db="EMBL/GenBank/DDBJ databases">
        <authorList>
            <person name="Kikuchi T."/>
        </authorList>
    </citation>
    <scope>NUCLEOTIDE SEQUENCE</scope>
    <source>
        <strain evidence="15">NKZ352</strain>
    </source>
</reference>
<keyword evidence="7" id="KW-0863">Zinc-finger</keyword>
<dbReference type="SUPFAM" id="SSF53098">
    <property type="entry name" value="Ribonuclease H-like"/>
    <property type="match status" value="1"/>
</dbReference>
<dbReference type="Gene3D" id="1.10.132.60">
    <property type="entry name" value="DNA polymerase family B, C-terminal domain"/>
    <property type="match status" value="1"/>
</dbReference>
<dbReference type="Proteomes" id="UP000835052">
    <property type="component" value="Unassembled WGS sequence"/>
</dbReference>
<dbReference type="FunFam" id="1.10.132.60:FF:000004">
    <property type="entry name" value="DNA polymerase"/>
    <property type="match status" value="1"/>
</dbReference>
<keyword evidence="16" id="KW-1185">Reference proteome</keyword>
<evidence type="ECO:0000313" key="16">
    <source>
        <dbReference type="Proteomes" id="UP000835052"/>
    </source>
</evidence>
<dbReference type="GO" id="GO:0000166">
    <property type="term" value="F:nucleotide binding"/>
    <property type="evidence" value="ECO:0007669"/>
    <property type="project" value="InterPro"/>
</dbReference>
<evidence type="ECO:0000259" key="13">
    <source>
        <dbReference type="Pfam" id="PF00136"/>
    </source>
</evidence>
<dbReference type="SMART" id="SM00486">
    <property type="entry name" value="POLBc"/>
    <property type="match status" value="1"/>
</dbReference>
<keyword evidence="5 12" id="KW-0235">DNA replication</keyword>
<dbReference type="InterPro" id="IPR023211">
    <property type="entry name" value="DNA_pol_palm_dom_sf"/>
</dbReference>
<dbReference type="InterPro" id="IPR036397">
    <property type="entry name" value="RNaseH_sf"/>
</dbReference>
<dbReference type="AlphaFoldDB" id="A0A8S1HTV8"/>
<evidence type="ECO:0000256" key="6">
    <source>
        <dbReference type="ARBA" id="ARBA00022723"/>
    </source>
</evidence>
<dbReference type="InterPro" id="IPR045846">
    <property type="entry name" value="POLBc_alpha"/>
</dbReference>
<dbReference type="GO" id="GO:0033554">
    <property type="term" value="P:cellular response to stress"/>
    <property type="evidence" value="ECO:0007669"/>
    <property type="project" value="UniProtKB-ARBA"/>
</dbReference>
<organism evidence="15 16">
    <name type="scientific">Caenorhabditis auriculariae</name>
    <dbReference type="NCBI Taxonomy" id="2777116"/>
    <lineage>
        <taxon>Eukaryota</taxon>
        <taxon>Metazoa</taxon>
        <taxon>Ecdysozoa</taxon>
        <taxon>Nematoda</taxon>
        <taxon>Chromadorea</taxon>
        <taxon>Rhabditida</taxon>
        <taxon>Rhabditina</taxon>
        <taxon>Rhabditomorpha</taxon>
        <taxon>Rhabditoidea</taxon>
        <taxon>Rhabditidae</taxon>
        <taxon>Peloderinae</taxon>
        <taxon>Caenorhabditis</taxon>
    </lineage>
</organism>
<dbReference type="Pfam" id="PF00136">
    <property type="entry name" value="DNA_pol_B"/>
    <property type="match status" value="1"/>
</dbReference>
<evidence type="ECO:0000256" key="9">
    <source>
        <dbReference type="ARBA" id="ARBA00022932"/>
    </source>
</evidence>
<comment type="caution">
    <text evidence="15">The sequence shown here is derived from an EMBL/GenBank/DDBJ whole genome shotgun (WGS) entry which is preliminary data.</text>
</comment>
<dbReference type="Gene3D" id="3.30.420.10">
    <property type="entry name" value="Ribonuclease H-like superfamily/Ribonuclease H"/>
    <property type="match status" value="1"/>
</dbReference>
<evidence type="ECO:0000256" key="10">
    <source>
        <dbReference type="ARBA" id="ARBA00023125"/>
    </source>
</evidence>
<feature type="domain" description="Zinc finger DNA-directed DNA polymerase family B alpha" evidence="14">
    <location>
        <begin position="561"/>
        <end position="745"/>
    </location>
</feature>
<keyword evidence="10 12" id="KW-0238">DNA-binding</keyword>
<evidence type="ECO:0000256" key="2">
    <source>
        <dbReference type="ARBA" id="ARBA00005755"/>
    </source>
</evidence>
<dbReference type="GO" id="GO:0003682">
    <property type="term" value="F:chromatin binding"/>
    <property type="evidence" value="ECO:0007669"/>
    <property type="project" value="TreeGrafter"/>
</dbReference>
<dbReference type="FunFam" id="1.10.287.690:FF:000003">
    <property type="entry name" value="DNA polymerase"/>
    <property type="match status" value="1"/>
</dbReference>
<dbReference type="PRINTS" id="PR00106">
    <property type="entry name" value="DNAPOLB"/>
</dbReference>
<comment type="similarity">
    <text evidence="2 12">Belongs to the DNA polymerase type-B family.</text>
</comment>
<dbReference type="InterPro" id="IPR015088">
    <property type="entry name" value="Znf_DNA-dir_DNA_pol_B_alpha"/>
</dbReference>
<dbReference type="GO" id="GO:0003887">
    <property type="term" value="F:DNA-directed DNA polymerase activity"/>
    <property type="evidence" value="ECO:0007669"/>
    <property type="project" value="UniProtKB-KW"/>
</dbReference>
<dbReference type="OrthoDB" id="6755010at2759"/>
<dbReference type="PROSITE" id="PS00116">
    <property type="entry name" value="DNA_POLYMERASE_B"/>
    <property type="match status" value="1"/>
</dbReference>
<dbReference type="GO" id="GO:0003688">
    <property type="term" value="F:DNA replication origin binding"/>
    <property type="evidence" value="ECO:0007669"/>
    <property type="project" value="TreeGrafter"/>
</dbReference>
<evidence type="ECO:0000256" key="4">
    <source>
        <dbReference type="ARBA" id="ARBA00022695"/>
    </source>
</evidence>
<dbReference type="GO" id="GO:0003697">
    <property type="term" value="F:single-stranded DNA binding"/>
    <property type="evidence" value="ECO:0007669"/>
    <property type="project" value="TreeGrafter"/>
</dbReference>
<dbReference type="PANTHER" id="PTHR45861:SF1">
    <property type="entry name" value="DNA POLYMERASE ALPHA CATALYTIC SUBUNIT"/>
    <property type="match status" value="1"/>
</dbReference>
<accession>A0A8S1HTV8</accession>
<evidence type="ECO:0000256" key="8">
    <source>
        <dbReference type="ARBA" id="ARBA00022833"/>
    </source>
</evidence>
<dbReference type="EC" id="2.7.7.7" evidence="12"/>
<dbReference type="Gene3D" id="1.10.3200.20">
    <property type="entry name" value="DNA Polymerase alpha, zinc finger"/>
    <property type="match status" value="1"/>
</dbReference>
<dbReference type="NCBIfam" id="TIGR00592">
    <property type="entry name" value="pol2"/>
    <property type="match status" value="1"/>
</dbReference>
<dbReference type="PANTHER" id="PTHR45861">
    <property type="entry name" value="DNA POLYMERASE ALPHA CATALYTIC SUBUNIT"/>
    <property type="match status" value="1"/>
</dbReference>
<comment type="catalytic activity">
    <reaction evidence="12">
        <text>DNA(n) + a 2'-deoxyribonucleoside 5'-triphosphate = DNA(n+1) + diphosphate</text>
        <dbReference type="Rhea" id="RHEA:22508"/>
        <dbReference type="Rhea" id="RHEA-COMP:17339"/>
        <dbReference type="Rhea" id="RHEA-COMP:17340"/>
        <dbReference type="ChEBI" id="CHEBI:33019"/>
        <dbReference type="ChEBI" id="CHEBI:61560"/>
        <dbReference type="ChEBI" id="CHEBI:173112"/>
        <dbReference type="EC" id="2.7.7.7"/>
    </reaction>
</comment>
<keyword evidence="11" id="KW-0539">Nucleus</keyword>
<keyword evidence="4 12" id="KW-0548">Nucleotidyltransferase</keyword>
<evidence type="ECO:0000259" key="14">
    <source>
        <dbReference type="Pfam" id="PF08996"/>
    </source>
</evidence>
<dbReference type="InterPro" id="IPR043502">
    <property type="entry name" value="DNA/RNA_pol_sf"/>
</dbReference>
<dbReference type="InterPro" id="IPR042087">
    <property type="entry name" value="DNA_pol_B_thumb"/>
</dbReference>
<dbReference type="GO" id="GO:1902975">
    <property type="term" value="P:mitotic DNA replication initiation"/>
    <property type="evidence" value="ECO:0007669"/>
    <property type="project" value="InterPro"/>
</dbReference>
<dbReference type="GO" id="GO:0006272">
    <property type="term" value="P:leading strand elongation"/>
    <property type="evidence" value="ECO:0007669"/>
    <property type="project" value="TreeGrafter"/>
</dbReference>